<evidence type="ECO:0000313" key="1">
    <source>
        <dbReference type="EMBL" id="PVE44912.1"/>
    </source>
</evidence>
<evidence type="ECO:0008006" key="3">
    <source>
        <dbReference type="Google" id="ProtNLM"/>
    </source>
</evidence>
<keyword evidence="2" id="KW-1185">Reference proteome</keyword>
<dbReference type="Pfam" id="PF07845">
    <property type="entry name" value="DUF1636"/>
    <property type="match status" value="1"/>
</dbReference>
<protein>
    <recommendedName>
        <fullName evidence="3">Metal-binding protein</fullName>
    </recommendedName>
</protein>
<gene>
    <name evidence="1" type="ORF">DDE23_24255</name>
</gene>
<dbReference type="EMBL" id="QDDR01000021">
    <property type="protein sequence ID" value="PVE44912.1"/>
    <property type="molecule type" value="Genomic_DNA"/>
</dbReference>
<dbReference type="Proteomes" id="UP000244810">
    <property type="component" value="Unassembled WGS sequence"/>
</dbReference>
<evidence type="ECO:0000313" key="2">
    <source>
        <dbReference type="Proteomes" id="UP000244810"/>
    </source>
</evidence>
<dbReference type="RefSeq" id="WP_107755145.1">
    <property type="nucleotide sequence ID" value="NZ_QBKF01000022.1"/>
</dbReference>
<organism evidence="1 2">
    <name type="scientific">Pararhodobacter aggregans</name>
    <dbReference type="NCBI Taxonomy" id="404875"/>
    <lineage>
        <taxon>Bacteria</taxon>
        <taxon>Pseudomonadati</taxon>
        <taxon>Pseudomonadota</taxon>
        <taxon>Alphaproteobacteria</taxon>
        <taxon>Rhodobacterales</taxon>
        <taxon>Paracoccaceae</taxon>
        <taxon>Pararhodobacter</taxon>
    </lineage>
</organism>
<sequence>MKITLCTSCALGRGGFAETLGEALAAQGIAAEIAAAECLSGCTRPSSIAFRAPGKTAYLFGELTEDDLPDLLTFARLYSASADGTFADARPLGRLRFKAMARIPG</sequence>
<comment type="caution">
    <text evidence="1">The sequence shown here is derived from an EMBL/GenBank/DDBJ whole genome shotgun (WGS) entry which is preliminary data.</text>
</comment>
<name>A0A2T7UJQ0_9RHOB</name>
<accession>A0A2T7UJQ0</accession>
<dbReference type="AlphaFoldDB" id="A0A2T7UJQ0"/>
<dbReference type="InterPro" id="IPR012863">
    <property type="entry name" value="DUF1636"/>
</dbReference>
<reference evidence="1 2" key="1">
    <citation type="journal article" date="2011" name="Syst. Appl. Microbiol.">
        <title>Defluviimonas denitrificans gen. nov., sp. nov., and Pararhodobacter aggregans gen. nov., sp. nov., non-phototrophic Rhodobacteraceae from the biofilter of a marine aquaculture.</title>
        <authorList>
            <person name="Foesel B.U."/>
            <person name="Drake H.L."/>
            <person name="Schramm A."/>
        </authorList>
    </citation>
    <scope>NUCLEOTIDE SEQUENCE [LARGE SCALE GENOMIC DNA]</scope>
    <source>
        <strain evidence="1 2">D1-19</strain>
    </source>
</reference>
<dbReference type="OrthoDB" id="8364077at2"/>
<proteinExistence type="predicted"/>